<accession>A0A8B6BKB9</accession>
<name>A0A8B6BKB9_MYTGA</name>
<reference evidence="2" key="1">
    <citation type="submission" date="2018-11" db="EMBL/GenBank/DDBJ databases">
        <authorList>
            <person name="Alioto T."/>
            <person name="Alioto T."/>
        </authorList>
    </citation>
    <scope>NUCLEOTIDE SEQUENCE</scope>
</reference>
<dbReference type="Proteomes" id="UP000596742">
    <property type="component" value="Unassembled WGS sequence"/>
</dbReference>
<organism evidence="2 3">
    <name type="scientific">Mytilus galloprovincialis</name>
    <name type="common">Mediterranean mussel</name>
    <dbReference type="NCBI Taxonomy" id="29158"/>
    <lineage>
        <taxon>Eukaryota</taxon>
        <taxon>Metazoa</taxon>
        <taxon>Spiralia</taxon>
        <taxon>Lophotrochozoa</taxon>
        <taxon>Mollusca</taxon>
        <taxon>Bivalvia</taxon>
        <taxon>Autobranchia</taxon>
        <taxon>Pteriomorphia</taxon>
        <taxon>Mytilida</taxon>
        <taxon>Mytiloidea</taxon>
        <taxon>Mytilidae</taxon>
        <taxon>Mytilinae</taxon>
        <taxon>Mytilus</taxon>
    </lineage>
</organism>
<dbReference type="AlphaFoldDB" id="A0A8B6BKB9"/>
<evidence type="ECO:0000256" key="1">
    <source>
        <dbReference type="SAM" id="MobiDB-lite"/>
    </source>
</evidence>
<feature type="region of interest" description="Disordered" evidence="1">
    <location>
        <begin position="14"/>
        <end position="114"/>
    </location>
</feature>
<feature type="compositionally biased region" description="Low complexity" evidence="1">
    <location>
        <begin position="14"/>
        <end position="50"/>
    </location>
</feature>
<evidence type="ECO:0000313" key="2">
    <source>
        <dbReference type="EMBL" id="VDH91438.1"/>
    </source>
</evidence>
<evidence type="ECO:0000313" key="3">
    <source>
        <dbReference type="Proteomes" id="UP000596742"/>
    </source>
</evidence>
<comment type="caution">
    <text evidence="2">The sequence shown here is derived from an EMBL/GenBank/DDBJ whole genome shotgun (WGS) entry which is preliminary data.</text>
</comment>
<sequence>MPSTSLSLFALQASRPSSSLSLSALQASRPSSSLSLSNSVESISPISSRSRSLERGRSRSPASRRSRLPGRRREPRILPDLEMDNTRGSHMMQSAEFITETEEQEINLPGKLPA</sequence>
<dbReference type="EMBL" id="UYJE01000229">
    <property type="protein sequence ID" value="VDH91438.1"/>
    <property type="molecule type" value="Genomic_DNA"/>
</dbReference>
<gene>
    <name evidence="2" type="ORF">MGAL_10B076666</name>
</gene>
<proteinExistence type="predicted"/>
<keyword evidence="3" id="KW-1185">Reference proteome</keyword>
<protein>
    <submittedName>
        <fullName evidence="2">Uncharacterized protein</fullName>
    </submittedName>
</protein>
<feature type="compositionally biased region" description="Basic and acidic residues" evidence="1">
    <location>
        <begin position="71"/>
        <end position="87"/>
    </location>
</feature>